<evidence type="ECO:0000313" key="2">
    <source>
        <dbReference type="Proteomes" id="UP000542776"/>
    </source>
</evidence>
<keyword evidence="2" id="KW-1185">Reference proteome</keyword>
<protein>
    <submittedName>
        <fullName evidence="1">Uncharacterized protein</fullName>
    </submittedName>
</protein>
<reference evidence="1 2" key="1">
    <citation type="submission" date="2020-08" db="EMBL/GenBank/DDBJ databases">
        <title>Genomic Encyclopedia of Type Strains, Phase IV (KMG-IV): sequencing the most valuable type-strain genomes for metagenomic binning, comparative biology and taxonomic classification.</title>
        <authorList>
            <person name="Goeker M."/>
        </authorList>
    </citation>
    <scope>NUCLEOTIDE SEQUENCE [LARGE SCALE GENOMIC DNA]</scope>
    <source>
        <strain evidence="1 2">DSM 102238</strain>
    </source>
</reference>
<organism evidence="1 2">
    <name type="scientific">Aureimonas pseudogalii</name>
    <dbReference type="NCBI Taxonomy" id="1744844"/>
    <lineage>
        <taxon>Bacteria</taxon>
        <taxon>Pseudomonadati</taxon>
        <taxon>Pseudomonadota</taxon>
        <taxon>Alphaproteobacteria</taxon>
        <taxon>Hyphomicrobiales</taxon>
        <taxon>Aurantimonadaceae</taxon>
        <taxon>Aureimonas</taxon>
    </lineage>
</organism>
<comment type="caution">
    <text evidence="1">The sequence shown here is derived from an EMBL/GenBank/DDBJ whole genome shotgun (WGS) entry which is preliminary data.</text>
</comment>
<dbReference type="Proteomes" id="UP000542776">
    <property type="component" value="Unassembled WGS sequence"/>
</dbReference>
<sequence>MSHIPDVPLLDPETAARIERENTTVGQFEHLAASTEGR</sequence>
<dbReference type="EMBL" id="JACIEK010000040">
    <property type="protein sequence ID" value="MBB4000919.1"/>
    <property type="molecule type" value="Genomic_DNA"/>
</dbReference>
<accession>A0A7W6MML3</accession>
<proteinExistence type="predicted"/>
<name>A0A7W6MML3_9HYPH</name>
<evidence type="ECO:0000313" key="1">
    <source>
        <dbReference type="EMBL" id="MBB4000919.1"/>
    </source>
</evidence>
<dbReference type="AlphaFoldDB" id="A0A7W6MML3"/>
<gene>
    <name evidence="1" type="ORF">GGR04_004805</name>
</gene>